<dbReference type="EMBL" id="QGDC01000004">
    <property type="protein sequence ID" value="RCH55320.1"/>
    <property type="molecule type" value="Genomic_DNA"/>
</dbReference>
<dbReference type="AlphaFoldDB" id="A0A367GPW2"/>
<reference evidence="2 3" key="1">
    <citation type="submission" date="2018-05" db="EMBL/GenBank/DDBJ databases">
        <title>Mucilaginibacter hurinus sp. nov., isolated from briquette warehouse soil.</title>
        <authorList>
            <person name="Choi L."/>
        </authorList>
    </citation>
    <scope>NUCLEOTIDE SEQUENCE [LARGE SCALE GENOMIC DNA]</scope>
    <source>
        <strain evidence="2 3">ZR32</strain>
    </source>
</reference>
<keyword evidence="3" id="KW-1185">Reference proteome</keyword>
<proteinExistence type="predicted"/>
<gene>
    <name evidence="2" type="ORF">DJ568_09065</name>
</gene>
<protein>
    <submittedName>
        <fullName evidence="2">Uncharacterized protein</fullName>
    </submittedName>
</protein>
<comment type="caution">
    <text evidence="2">The sequence shown here is derived from an EMBL/GenBank/DDBJ whole genome shotgun (WGS) entry which is preliminary data.</text>
</comment>
<sequence>MAPGQQHYPDPDKEVQNKQALTPSEIVDGANQEDQLEKMRQNAPKGNEGKETGAEPRAYNYHRQT</sequence>
<evidence type="ECO:0000313" key="3">
    <source>
        <dbReference type="Proteomes" id="UP000253209"/>
    </source>
</evidence>
<name>A0A367GPW2_9SPHI</name>
<accession>A0A367GPW2</accession>
<organism evidence="2 3">
    <name type="scientific">Mucilaginibacter hurinus</name>
    <dbReference type="NCBI Taxonomy" id="2201324"/>
    <lineage>
        <taxon>Bacteria</taxon>
        <taxon>Pseudomonadati</taxon>
        <taxon>Bacteroidota</taxon>
        <taxon>Sphingobacteriia</taxon>
        <taxon>Sphingobacteriales</taxon>
        <taxon>Sphingobacteriaceae</taxon>
        <taxon>Mucilaginibacter</taxon>
    </lineage>
</organism>
<feature type="region of interest" description="Disordered" evidence="1">
    <location>
        <begin position="1"/>
        <end position="65"/>
    </location>
</feature>
<dbReference type="Proteomes" id="UP000253209">
    <property type="component" value="Unassembled WGS sequence"/>
</dbReference>
<evidence type="ECO:0000313" key="2">
    <source>
        <dbReference type="EMBL" id="RCH55320.1"/>
    </source>
</evidence>
<evidence type="ECO:0000256" key="1">
    <source>
        <dbReference type="SAM" id="MobiDB-lite"/>
    </source>
</evidence>